<accession>A0A8J3HZ85</accession>
<sequence length="63" mass="6987">MATVVKEQRQSPNNNHHRVEIIDSPEAASSRKGWTITWIVAGSLALIGIVSFLVMRRLSADEV</sequence>
<evidence type="ECO:0000313" key="3">
    <source>
        <dbReference type="EMBL" id="GHO42634.1"/>
    </source>
</evidence>
<comment type="caution">
    <text evidence="3">The sequence shown here is derived from an EMBL/GenBank/DDBJ whole genome shotgun (WGS) entry which is preliminary data.</text>
</comment>
<feature type="transmembrane region" description="Helical" evidence="2">
    <location>
        <begin position="35"/>
        <end position="55"/>
    </location>
</feature>
<proteinExistence type="predicted"/>
<evidence type="ECO:0000313" key="4">
    <source>
        <dbReference type="Proteomes" id="UP000612362"/>
    </source>
</evidence>
<keyword evidence="4" id="KW-1185">Reference proteome</keyword>
<keyword evidence="2" id="KW-0472">Membrane</keyword>
<dbReference type="Proteomes" id="UP000612362">
    <property type="component" value="Unassembled WGS sequence"/>
</dbReference>
<evidence type="ECO:0000256" key="2">
    <source>
        <dbReference type="SAM" id="Phobius"/>
    </source>
</evidence>
<organism evidence="3 4">
    <name type="scientific">Ktedonospora formicarum</name>
    <dbReference type="NCBI Taxonomy" id="2778364"/>
    <lineage>
        <taxon>Bacteria</taxon>
        <taxon>Bacillati</taxon>
        <taxon>Chloroflexota</taxon>
        <taxon>Ktedonobacteria</taxon>
        <taxon>Ktedonobacterales</taxon>
        <taxon>Ktedonobacteraceae</taxon>
        <taxon>Ktedonospora</taxon>
    </lineage>
</organism>
<dbReference type="RefSeq" id="WP_220192157.1">
    <property type="nucleotide sequence ID" value="NZ_BNJF01000001.1"/>
</dbReference>
<evidence type="ECO:0000256" key="1">
    <source>
        <dbReference type="SAM" id="MobiDB-lite"/>
    </source>
</evidence>
<keyword evidence="2" id="KW-1133">Transmembrane helix</keyword>
<name>A0A8J3HZ85_9CHLR</name>
<protein>
    <submittedName>
        <fullName evidence="3">Uncharacterized protein</fullName>
    </submittedName>
</protein>
<dbReference type="EMBL" id="BNJF01000001">
    <property type="protein sequence ID" value="GHO42634.1"/>
    <property type="molecule type" value="Genomic_DNA"/>
</dbReference>
<dbReference type="AlphaFoldDB" id="A0A8J3HZ85"/>
<feature type="region of interest" description="Disordered" evidence="1">
    <location>
        <begin position="1"/>
        <end position="22"/>
    </location>
</feature>
<gene>
    <name evidence="3" type="ORF">KSX_07970</name>
</gene>
<keyword evidence="2" id="KW-0812">Transmembrane</keyword>
<reference evidence="3" key="1">
    <citation type="submission" date="2020-10" db="EMBL/GenBank/DDBJ databases">
        <title>Taxonomic study of unclassified bacteria belonging to the class Ktedonobacteria.</title>
        <authorList>
            <person name="Yabe S."/>
            <person name="Wang C.M."/>
            <person name="Zheng Y."/>
            <person name="Sakai Y."/>
            <person name="Cavaletti L."/>
            <person name="Monciardini P."/>
            <person name="Donadio S."/>
        </authorList>
    </citation>
    <scope>NUCLEOTIDE SEQUENCE</scope>
    <source>
        <strain evidence="3">SOSP1-1</strain>
    </source>
</reference>